<keyword evidence="1" id="KW-1133">Transmembrane helix</keyword>
<keyword evidence="1" id="KW-0472">Membrane</keyword>
<name>A0A7T2PCN1_9GAMM</name>
<dbReference type="AlphaFoldDB" id="A0A7T2PCN1"/>
<dbReference type="GeneID" id="60786342"/>
<feature type="transmembrane region" description="Helical" evidence="1">
    <location>
        <begin position="12"/>
        <end position="34"/>
    </location>
</feature>
<dbReference type="RefSeq" id="WP_197927665.1">
    <property type="nucleotide sequence ID" value="NZ_CP065745.1"/>
</dbReference>
<organism evidence="2 3">
    <name type="scientific">Aeromonas allosaccharophila</name>
    <dbReference type="NCBI Taxonomy" id="656"/>
    <lineage>
        <taxon>Bacteria</taxon>
        <taxon>Pseudomonadati</taxon>
        <taxon>Pseudomonadota</taxon>
        <taxon>Gammaproteobacteria</taxon>
        <taxon>Aeromonadales</taxon>
        <taxon>Aeromonadaceae</taxon>
        <taxon>Aeromonas</taxon>
    </lineage>
</organism>
<feature type="transmembrane region" description="Helical" evidence="1">
    <location>
        <begin position="106"/>
        <end position="126"/>
    </location>
</feature>
<dbReference type="KEGG" id="aall:I6G90_12010"/>
<accession>A0A7T2PCN1</accession>
<protein>
    <submittedName>
        <fullName evidence="2">Uncharacterized protein</fullName>
    </submittedName>
</protein>
<proteinExistence type="predicted"/>
<reference evidence="2 3" key="1">
    <citation type="submission" date="2020-12" db="EMBL/GenBank/DDBJ databases">
        <title>FDA dAtabase for Regulatory Grade micrObial Sequences (FDA-ARGOS): Supporting development and validation of Infectious Disease Dx tests.</title>
        <authorList>
            <person name="Sproer C."/>
            <person name="Gronow S."/>
            <person name="Severitt S."/>
            <person name="Schroder I."/>
            <person name="Tallon L."/>
            <person name="Sadzewicz L."/>
            <person name="Zhao X."/>
            <person name="Boylan J."/>
            <person name="Ott S."/>
            <person name="Bowen H."/>
            <person name="Vavikolanu K."/>
            <person name="Mehta A."/>
            <person name="Aluvathingal J."/>
            <person name="Nadendla S."/>
            <person name="Lowell S."/>
            <person name="Myers T."/>
            <person name="Yan Y."/>
            <person name="Sichtig H."/>
        </authorList>
    </citation>
    <scope>NUCLEOTIDE SEQUENCE [LARGE SCALE GENOMIC DNA]</scope>
    <source>
        <strain evidence="2 3">FDAARGOS_933</strain>
    </source>
</reference>
<evidence type="ECO:0000256" key="1">
    <source>
        <dbReference type="SAM" id="Phobius"/>
    </source>
</evidence>
<dbReference type="EMBL" id="CP065745">
    <property type="protein sequence ID" value="QPR53202.1"/>
    <property type="molecule type" value="Genomic_DNA"/>
</dbReference>
<feature type="transmembrane region" description="Helical" evidence="1">
    <location>
        <begin position="76"/>
        <end position="100"/>
    </location>
</feature>
<evidence type="ECO:0000313" key="3">
    <source>
        <dbReference type="Proteomes" id="UP000595101"/>
    </source>
</evidence>
<gene>
    <name evidence="2" type="ORF">I6G90_12010</name>
</gene>
<evidence type="ECO:0000313" key="2">
    <source>
        <dbReference type="EMBL" id="QPR53202.1"/>
    </source>
</evidence>
<feature type="transmembrane region" description="Helical" evidence="1">
    <location>
        <begin position="46"/>
        <end position="67"/>
    </location>
</feature>
<dbReference type="Proteomes" id="UP000595101">
    <property type="component" value="Chromosome"/>
</dbReference>
<keyword evidence="1" id="KW-0812">Transmembrane</keyword>
<sequence length="147" mass="16237">MKNNVYSNARITLLSEYLFILLPFIVIGMVKLYKSSMGDFFAAADWSFASAILFGQAIVKIVSAGVINKNSASPRIVLIITLLFIMGVTPCLILIAIILLNDANSIYIMTIQVILYIVATSIFFWIGSAAHVMIDEVFEQKKENPPA</sequence>